<keyword evidence="1" id="KW-0597">Phosphoprotein</keyword>
<accession>A0ABW4AWN0</accession>
<dbReference type="Proteomes" id="UP001597059">
    <property type="component" value="Unassembled WGS sequence"/>
</dbReference>
<proteinExistence type="predicted"/>
<name>A0ABW4AWN0_9GAMM</name>
<dbReference type="SMART" id="SM00448">
    <property type="entry name" value="REC"/>
    <property type="match status" value="1"/>
</dbReference>
<evidence type="ECO:0000259" key="2">
    <source>
        <dbReference type="PROSITE" id="PS50110"/>
    </source>
</evidence>
<dbReference type="InterPro" id="IPR001789">
    <property type="entry name" value="Sig_transdc_resp-reg_receiver"/>
</dbReference>
<keyword evidence="5" id="KW-1185">Reference proteome</keyword>
<sequence length="362" mass="40496">MIDQPLKTVLVIDDEPMNIKVISGTLKDKYRVLVAKSGQQAFERLEQQRPDLILLDIMMPEMDGYEVCRTIKAAPATATIPIIFVTAMSEHVDEEKGFAAGAVDYITKPISPVIIQARIKNILDLMDAQQALTRQNQALEQTVAERTSELRLTQHVTIQALASLAETRDNETGNHIRRTQYYVKALAEHLASVGYYQDELTPTNIDLLFRSAPLHDIGKVGIPDNILLKPGKLTPEEFEIMKSHASLGAQALLSAQETVPELESSFLRYAREIAAYHHEKWDGSGYPYQLAGHDIPIAGRIMALADVYDALISERIYKPAFSHEKAKAILLEGKGRHFDPNITDAFMAIEETFVNIAQEFKD</sequence>
<dbReference type="Pfam" id="PF00072">
    <property type="entry name" value="Response_reg"/>
    <property type="match status" value="1"/>
</dbReference>
<dbReference type="Pfam" id="PF13487">
    <property type="entry name" value="HD_5"/>
    <property type="match status" value="1"/>
</dbReference>
<dbReference type="CDD" id="cd00077">
    <property type="entry name" value="HDc"/>
    <property type="match status" value="1"/>
</dbReference>
<dbReference type="InterPro" id="IPR037522">
    <property type="entry name" value="HD_GYP_dom"/>
</dbReference>
<dbReference type="InterPro" id="IPR003607">
    <property type="entry name" value="HD/PDEase_dom"/>
</dbReference>
<feature type="modified residue" description="4-aspartylphosphate" evidence="1">
    <location>
        <position position="56"/>
    </location>
</feature>
<dbReference type="RefSeq" id="WP_377364709.1">
    <property type="nucleotide sequence ID" value="NZ_JBHTMN010000003.1"/>
</dbReference>
<reference evidence="5" key="1">
    <citation type="journal article" date="2019" name="Int. J. Syst. Evol. Microbiol.">
        <title>The Global Catalogue of Microorganisms (GCM) 10K type strain sequencing project: providing services to taxonomists for standard genome sequencing and annotation.</title>
        <authorList>
            <consortium name="The Broad Institute Genomics Platform"/>
            <consortium name="The Broad Institute Genome Sequencing Center for Infectious Disease"/>
            <person name="Wu L."/>
            <person name="Ma J."/>
        </authorList>
    </citation>
    <scope>NUCLEOTIDE SEQUENCE [LARGE SCALE GENOMIC DNA]</scope>
    <source>
        <strain evidence="5">JCM 30774</strain>
    </source>
</reference>
<dbReference type="PANTHER" id="PTHR45228">
    <property type="entry name" value="CYCLIC DI-GMP PHOSPHODIESTERASE TM_0186-RELATED"/>
    <property type="match status" value="1"/>
</dbReference>
<dbReference type="PROSITE" id="PS51832">
    <property type="entry name" value="HD_GYP"/>
    <property type="match status" value="1"/>
</dbReference>
<dbReference type="SUPFAM" id="SSF109604">
    <property type="entry name" value="HD-domain/PDEase-like"/>
    <property type="match status" value="1"/>
</dbReference>
<dbReference type="SUPFAM" id="SSF52172">
    <property type="entry name" value="CheY-like"/>
    <property type="match status" value="1"/>
</dbReference>
<comment type="caution">
    <text evidence="4">The sequence shown here is derived from an EMBL/GenBank/DDBJ whole genome shotgun (WGS) entry which is preliminary data.</text>
</comment>
<dbReference type="CDD" id="cd19920">
    <property type="entry name" value="REC_PA4781-like"/>
    <property type="match status" value="1"/>
</dbReference>
<organism evidence="4 5">
    <name type="scientific">Rhodanobacter aciditrophus</name>
    <dbReference type="NCBI Taxonomy" id="1623218"/>
    <lineage>
        <taxon>Bacteria</taxon>
        <taxon>Pseudomonadati</taxon>
        <taxon>Pseudomonadota</taxon>
        <taxon>Gammaproteobacteria</taxon>
        <taxon>Lysobacterales</taxon>
        <taxon>Rhodanobacteraceae</taxon>
        <taxon>Rhodanobacter</taxon>
    </lineage>
</organism>
<dbReference type="PANTHER" id="PTHR45228:SF5">
    <property type="entry name" value="CYCLIC DI-GMP PHOSPHODIESTERASE VC_1348-RELATED"/>
    <property type="match status" value="1"/>
</dbReference>
<dbReference type="Gene3D" id="3.40.50.2300">
    <property type="match status" value="1"/>
</dbReference>
<feature type="domain" description="Response regulatory" evidence="2">
    <location>
        <begin position="8"/>
        <end position="123"/>
    </location>
</feature>
<dbReference type="InterPro" id="IPR052020">
    <property type="entry name" value="Cyclic_di-GMP/3'3'-cGAMP_PDE"/>
</dbReference>
<evidence type="ECO:0000256" key="1">
    <source>
        <dbReference type="PROSITE-ProRule" id="PRU00169"/>
    </source>
</evidence>
<dbReference type="EMBL" id="JBHTMN010000003">
    <property type="protein sequence ID" value="MFD1382077.1"/>
    <property type="molecule type" value="Genomic_DNA"/>
</dbReference>
<dbReference type="Gene3D" id="1.10.3210.10">
    <property type="entry name" value="Hypothetical protein af1432"/>
    <property type="match status" value="1"/>
</dbReference>
<gene>
    <name evidence="4" type="ORF">ACFQ45_01775</name>
</gene>
<evidence type="ECO:0000313" key="4">
    <source>
        <dbReference type="EMBL" id="MFD1382077.1"/>
    </source>
</evidence>
<evidence type="ECO:0000313" key="5">
    <source>
        <dbReference type="Proteomes" id="UP001597059"/>
    </source>
</evidence>
<protein>
    <submittedName>
        <fullName evidence="4">Two-component system response regulator</fullName>
    </submittedName>
</protein>
<dbReference type="InterPro" id="IPR011006">
    <property type="entry name" value="CheY-like_superfamily"/>
</dbReference>
<evidence type="ECO:0000259" key="3">
    <source>
        <dbReference type="PROSITE" id="PS51832"/>
    </source>
</evidence>
<dbReference type="PROSITE" id="PS50110">
    <property type="entry name" value="RESPONSE_REGULATORY"/>
    <property type="match status" value="1"/>
</dbReference>
<dbReference type="SMART" id="SM00471">
    <property type="entry name" value="HDc"/>
    <property type="match status" value="1"/>
</dbReference>
<feature type="domain" description="HD-GYP" evidence="3">
    <location>
        <begin position="150"/>
        <end position="362"/>
    </location>
</feature>